<evidence type="ECO:0000259" key="2">
    <source>
        <dbReference type="Pfam" id="PF13358"/>
    </source>
</evidence>
<feature type="domain" description="Tc1-like transposase DDE" evidence="2">
    <location>
        <begin position="142"/>
        <end position="296"/>
    </location>
</feature>
<dbReference type="InterPro" id="IPR002492">
    <property type="entry name" value="Transposase_Tc1-like"/>
</dbReference>
<dbReference type="Pfam" id="PF13358">
    <property type="entry name" value="DDE_3"/>
    <property type="match status" value="1"/>
</dbReference>
<accession>A0A6A4YUL1</accession>
<dbReference type="Proteomes" id="UP000469452">
    <property type="component" value="Unassembled WGS sequence"/>
</dbReference>
<reference evidence="3 4" key="1">
    <citation type="submission" date="2019-06" db="EMBL/GenBank/DDBJ databases">
        <title>Genomics analysis of Aphanomyces spp. identifies a new class of oomycete effector associated with host adaptation.</title>
        <authorList>
            <person name="Gaulin E."/>
        </authorList>
    </citation>
    <scope>NUCLEOTIDE SEQUENCE [LARGE SCALE GENOMIC DNA]</scope>
    <source>
        <strain evidence="3 4">E</strain>
    </source>
</reference>
<protein>
    <recommendedName>
        <fullName evidence="5">Tc1-like transposase DDE domain-containing protein</fullName>
    </recommendedName>
</protein>
<evidence type="ECO:0000313" key="4">
    <source>
        <dbReference type="Proteomes" id="UP000469452"/>
    </source>
</evidence>
<dbReference type="Pfam" id="PF01498">
    <property type="entry name" value="HTH_Tnp_Tc3_2"/>
    <property type="match status" value="1"/>
</dbReference>
<organism evidence="3 4">
    <name type="scientific">Aphanomyces astaci</name>
    <name type="common">Crayfish plague agent</name>
    <dbReference type="NCBI Taxonomy" id="112090"/>
    <lineage>
        <taxon>Eukaryota</taxon>
        <taxon>Sar</taxon>
        <taxon>Stramenopiles</taxon>
        <taxon>Oomycota</taxon>
        <taxon>Saprolegniomycetes</taxon>
        <taxon>Saprolegniales</taxon>
        <taxon>Verrucalvaceae</taxon>
        <taxon>Aphanomyces</taxon>
    </lineage>
</organism>
<dbReference type="InterPro" id="IPR052338">
    <property type="entry name" value="Transposase_5"/>
</dbReference>
<dbReference type="Gene3D" id="1.10.10.60">
    <property type="entry name" value="Homeodomain-like"/>
    <property type="match status" value="1"/>
</dbReference>
<dbReference type="EMBL" id="VJMI01021337">
    <property type="protein sequence ID" value="KAF0701970.1"/>
    <property type="molecule type" value="Genomic_DNA"/>
</dbReference>
<dbReference type="GO" id="GO:0003677">
    <property type="term" value="F:DNA binding"/>
    <property type="evidence" value="ECO:0007669"/>
    <property type="project" value="InterPro"/>
</dbReference>
<dbReference type="PANTHER" id="PTHR23022">
    <property type="entry name" value="TRANSPOSABLE ELEMENT-RELATED"/>
    <property type="match status" value="1"/>
</dbReference>
<dbReference type="AlphaFoldDB" id="A0A6A4YUL1"/>
<dbReference type="Gene3D" id="3.30.420.10">
    <property type="entry name" value="Ribonuclease H-like superfamily/Ribonuclease H"/>
    <property type="match status" value="1"/>
</dbReference>
<name>A0A6A4YUL1_APHAT</name>
<comment type="caution">
    <text evidence="3">The sequence shown here is derived from an EMBL/GenBank/DDBJ whole genome shotgun (WGS) entry which is preliminary data.</text>
</comment>
<sequence>MPRGTKLTPQEVGQAQAYKSLGKSNRWIAHALQRSEKAIRNLWKQQLQPKSTKRPGRRLRFKRRDIRRILRLAIHKQQTSRKIAATLDPQPSHTTIIRILRSSKFAKYRKRKSCPRLTPAHKKARSNFAAKYLNKYDRWLVTIFSDEKKFNLDGPDGFQSYWHDCRVPQEMYSKRVGGGRSVMVWGAFSNDGKSELAFLQGKQNSIKYCETLTTYLLPFLATVRAKNVGKSVVFQQDNASIHVSRHTMAFLQAADIPTMGWPALSPDLNPIENVWGVLARAVYANGRQFDNVEDLKCKIQFEWNRITLAYCRTLVDSMPT</sequence>
<dbReference type="InterPro" id="IPR038717">
    <property type="entry name" value="Tc1-like_DDE_dom"/>
</dbReference>
<evidence type="ECO:0000313" key="3">
    <source>
        <dbReference type="EMBL" id="KAF0701970.1"/>
    </source>
</evidence>
<dbReference type="GO" id="GO:0006313">
    <property type="term" value="P:DNA transposition"/>
    <property type="evidence" value="ECO:0007669"/>
    <property type="project" value="InterPro"/>
</dbReference>
<evidence type="ECO:0008006" key="5">
    <source>
        <dbReference type="Google" id="ProtNLM"/>
    </source>
</evidence>
<dbReference type="GO" id="GO:0015074">
    <property type="term" value="P:DNA integration"/>
    <property type="evidence" value="ECO:0007669"/>
    <property type="project" value="InterPro"/>
</dbReference>
<dbReference type="PANTHER" id="PTHR23022:SF129">
    <property type="entry name" value="TRANSPOSABLE ELEMENT TC3 TRANSPOSASE"/>
    <property type="match status" value="1"/>
</dbReference>
<gene>
    <name evidence="3" type="ORF">AaE_016204</name>
</gene>
<feature type="domain" description="Transposase Tc1-like" evidence="1">
    <location>
        <begin position="67"/>
        <end position="134"/>
    </location>
</feature>
<dbReference type="VEuPathDB" id="FungiDB:H257_14797"/>
<evidence type="ECO:0000259" key="1">
    <source>
        <dbReference type="Pfam" id="PF01498"/>
    </source>
</evidence>
<proteinExistence type="predicted"/>
<dbReference type="InterPro" id="IPR036397">
    <property type="entry name" value="RNaseH_sf"/>
</dbReference>